<gene>
    <name evidence="1" type="ORF">EUGRSUZ_F02833</name>
</gene>
<organism evidence="1">
    <name type="scientific">Eucalyptus grandis</name>
    <name type="common">Flooded gum</name>
    <dbReference type="NCBI Taxonomy" id="71139"/>
    <lineage>
        <taxon>Eukaryota</taxon>
        <taxon>Viridiplantae</taxon>
        <taxon>Streptophyta</taxon>
        <taxon>Embryophyta</taxon>
        <taxon>Tracheophyta</taxon>
        <taxon>Spermatophyta</taxon>
        <taxon>Magnoliopsida</taxon>
        <taxon>eudicotyledons</taxon>
        <taxon>Gunneridae</taxon>
        <taxon>Pentapetalae</taxon>
        <taxon>rosids</taxon>
        <taxon>malvids</taxon>
        <taxon>Myrtales</taxon>
        <taxon>Myrtaceae</taxon>
        <taxon>Myrtoideae</taxon>
        <taxon>Eucalypteae</taxon>
        <taxon>Eucalyptus</taxon>
    </lineage>
</organism>
<reference evidence="1" key="1">
    <citation type="submission" date="2013-07" db="EMBL/GenBank/DDBJ databases">
        <title>The genome of Eucalyptus grandis.</title>
        <authorList>
            <person name="Schmutz J."/>
            <person name="Hayes R."/>
            <person name="Myburg A."/>
            <person name="Tuskan G."/>
            <person name="Grattapaglia D."/>
            <person name="Rokhsar D.S."/>
        </authorList>
    </citation>
    <scope>NUCLEOTIDE SEQUENCE</scope>
    <source>
        <tissue evidence="1">Leaf extractions</tissue>
    </source>
</reference>
<dbReference type="OMA" id="REPHEFF"/>
<accession>A0A059BTB8</accession>
<dbReference type="InParanoid" id="A0A059BTB8"/>
<protein>
    <submittedName>
        <fullName evidence="1">Uncharacterized protein</fullName>
    </submittedName>
</protein>
<evidence type="ECO:0000313" key="1">
    <source>
        <dbReference type="EMBL" id="KCW69352.1"/>
    </source>
</evidence>
<dbReference type="AlphaFoldDB" id="A0A059BTB8"/>
<dbReference type="EMBL" id="KK198758">
    <property type="protein sequence ID" value="KCW69352.1"/>
    <property type="molecule type" value="Genomic_DNA"/>
</dbReference>
<proteinExistence type="predicted"/>
<dbReference type="Gramene" id="KCW69352">
    <property type="protein sequence ID" value="KCW69352"/>
    <property type="gene ID" value="EUGRSUZ_F02833"/>
</dbReference>
<name>A0A059BTB8_EUCGR</name>
<sequence length="68" mass="7088">MKPSPSVSISAIMRLTSSPVTEPRVLSASPSSVDEILPSPLASNRLNIRSLSALPSSAIVSTPVINLF</sequence>